<dbReference type="AlphaFoldDB" id="A0A267HUW7"/>
<sequence length="105" mass="12385">MQSNYQRSDVKQACTVLEVPKSSYYDWVKRTPFKRQSGNEHLSCLISRIYFENKEIYGAPKIYKIRIGRGENSSLKRVQKLMWELGLRSITMKKYKTDKQANFGP</sequence>
<proteinExistence type="predicted"/>
<organism evidence="2 3">
    <name type="scientific">Enterococcus canintestini</name>
    <dbReference type="NCBI Taxonomy" id="317010"/>
    <lineage>
        <taxon>Bacteria</taxon>
        <taxon>Bacillati</taxon>
        <taxon>Bacillota</taxon>
        <taxon>Bacilli</taxon>
        <taxon>Lactobacillales</taxon>
        <taxon>Enterococcaceae</taxon>
        <taxon>Enterococcus</taxon>
    </lineage>
</organism>
<dbReference type="PANTHER" id="PTHR46889">
    <property type="entry name" value="TRANSPOSASE INSF FOR INSERTION SEQUENCE IS3B-RELATED"/>
    <property type="match status" value="1"/>
</dbReference>
<comment type="caution">
    <text evidence="2">The sequence shown here is derived from an EMBL/GenBank/DDBJ whole genome shotgun (WGS) entry which is preliminary data.</text>
</comment>
<dbReference type="Pfam" id="PF13276">
    <property type="entry name" value="HTH_21"/>
    <property type="match status" value="1"/>
</dbReference>
<dbReference type="InterPro" id="IPR025948">
    <property type="entry name" value="HTH-like_dom"/>
</dbReference>
<dbReference type="Proteomes" id="UP000216797">
    <property type="component" value="Unassembled WGS sequence"/>
</dbReference>
<accession>A0A267HUW7</accession>
<evidence type="ECO:0000313" key="3">
    <source>
        <dbReference type="Proteomes" id="UP000216797"/>
    </source>
</evidence>
<dbReference type="EMBL" id="LHUG01000004">
    <property type="protein sequence ID" value="PAB01435.1"/>
    <property type="molecule type" value="Genomic_DNA"/>
</dbReference>
<feature type="domain" description="HTH-like" evidence="1">
    <location>
        <begin position="42"/>
        <end position="95"/>
    </location>
</feature>
<name>A0A267HUW7_9ENTE</name>
<reference evidence="2 3" key="1">
    <citation type="submission" date="2015-08" db="EMBL/GenBank/DDBJ databases">
        <title>Enterococcus genome sequence.</title>
        <authorList>
            <person name="Acedo J.Z."/>
            <person name="Vederas J.C."/>
        </authorList>
    </citation>
    <scope>NUCLEOTIDE SEQUENCE [LARGE SCALE GENOMIC DNA]</scope>
    <source>
        <strain evidence="2 3">49</strain>
    </source>
</reference>
<keyword evidence="3" id="KW-1185">Reference proteome</keyword>
<evidence type="ECO:0000259" key="1">
    <source>
        <dbReference type="Pfam" id="PF13276"/>
    </source>
</evidence>
<protein>
    <recommendedName>
        <fullName evidence="1">HTH-like domain-containing protein</fullName>
    </recommendedName>
</protein>
<dbReference type="InterPro" id="IPR050900">
    <property type="entry name" value="Transposase_IS3/IS150/IS904"/>
</dbReference>
<evidence type="ECO:0000313" key="2">
    <source>
        <dbReference type="EMBL" id="PAB01435.1"/>
    </source>
</evidence>
<gene>
    <name evidence="2" type="ORF">AKL21_05400</name>
</gene>